<accession>A0A7Y2KL59</accession>
<evidence type="ECO:0000259" key="9">
    <source>
        <dbReference type="PROSITE" id="PS50893"/>
    </source>
</evidence>
<keyword evidence="5" id="KW-0547">Nucleotide-binding</keyword>
<evidence type="ECO:0000256" key="5">
    <source>
        <dbReference type="ARBA" id="ARBA00022741"/>
    </source>
</evidence>
<dbReference type="RefSeq" id="WP_051121483.1">
    <property type="nucleotide sequence ID" value="NZ_JABEOU010000004.1"/>
</dbReference>
<keyword evidence="6 10" id="KW-0067">ATP-binding</keyword>
<keyword evidence="4" id="KW-0812">Transmembrane</keyword>
<organism evidence="10 11">
    <name type="scientific">Sphingomonas paucimobilis</name>
    <name type="common">Pseudomonas paucimobilis</name>
    <dbReference type="NCBI Taxonomy" id="13689"/>
    <lineage>
        <taxon>Bacteria</taxon>
        <taxon>Pseudomonadati</taxon>
        <taxon>Pseudomonadota</taxon>
        <taxon>Alphaproteobacteria</taxon>
        <taxon>Sphingomonadales</taxon>
        <taxon>Sphingomonadaceae</taxon>
        <taxon>Sphingomonas</taxon>
    </lineage>
</organism>
<dbReference type="GO" id="GO:0016887">
    <property type="term" value="F:ATP hydrolysis activity"/>
    <property type="evidence" value="ECO:0007669"/>
    <property type="project" value="InterPro"/>
</dbReference>
<dbReference type="EMBL" id="JABEOU010000004">
    <property type="protein sequence ID" value="NNG56007.1"/>
    <property type="molecule type" value="Genomic_DNA"/>
</dbReference>
<dbReference type="PROSITE" id="PS50893">
    <property type="entry name" value="ABC_TRANSPORTER_2"/>
    <property type="match status" value="1"/>
</dbReference>
<evidence type="ECO:0000256" key="3">
    <source>
        <dbReference type="ARBA" id="ARBA00022475"/>
    </source>
</evidence>
<gene>
    <name evidence="10" type="ORF">HKX06_01175</name>
</gene>
<evidence type="ECO:0000256" key="4">
    <source>
        <dbReference type="ARBA" id="ARBA00022692"/>
    </source>
</evidence>
<dbReference type="InterPro" id="IPR003439">
    <property type="entry name" value="ABC_transporter-like_ATP-bd"/>
</dbReference>
<sequence length="275" mass="30621">MARFTNLVEQIFAWRLLDLQLERLADIVMTPKEERLDYGGYEGRIEGKIECRQLTFRYAFGEPLVLQGLNLSIKPGECVAIVGASGCGKSTLGKLLIGLYRPNGGEVLIDGRSLTHWSNQSLRNQISYVSQDDQLLAGSIAENIAFFPERIDMDRVRDCARAAFVHEEILEMPMAYESLVGDMGSSLSGGQKQRIIMARVLYRKPRILVMDEATAHLDILNERAITQALGALTITRVVIAHRPETIAAADRVISLDPEDRRVAFSDFLREQGGVG</sequence>
<keyword evidence="8" id="KW-0472">Membrane</keyword>
<evidence type="ECO:0000256" key="6">
    <source>
        <dbReference type="ARBA" id="ARBA00022840"/>
    </source>
</evidence>
<dbReference type="InterPro" id="IPR003593">
    <property type="entry name" value="AAA+_ATPase"/>
</dbReference>
<evidence type="ECO:0000313" key="11">
    <source>
        <dbReference type="Proteomes" id="UP000550136"/>
    </source>
</evidence>
<dbReference type="PANTHER" id="PTHR24221:SF606">
    <property type="entry name" value="COLICIN V SECRETION-PROCESSING ATP-BINDING PROTEIN"/>
    <property type="match status" value="1"/>
</dbReference>
<evidence type="ECO:0000313" key="10">
    <source>
        <dbReference type="EMBL" id="NNG56007.1"/>
    </source>
</evidence>
<dbReference type="AlphaFoldDB" id="A0A7Y2KL59"/>
<dbReference type="PANTHER" id="PTHR24221">
    <property type="entry name" value="ATP-BINDING CASSETTE SUB-FAMILY B"/>
    <property type="match status" value="1"/>
</dbReference>
<feature type="domain" description="ABC transporter" evidence="9">
    <location>
        <begin position="49"/>
        <end position="272"/>
    </location>
</feature>
<name>A0A7Y2KL59_SPHPI</name>
<dbReference type="GO" id="GO:0034040">
    <property type="term" value="F:ATPase-coupled lipid transmembrane transporter activity"/>
    <property type="evidence" value="ECO:0007669"/>
    <property type="project" value="TreeGrafter"/>
</dbReference>
<keyword evidence="2" id="KW-0813">Transport</keyword>
<dbReference type="Proteomes" id="UP000550136">
    <property type="component" value="Unassembled WGS sequence"/>
</dbReference>
<evidence type="ECO:0000256" key="8">
    <source>
        <dbReference type="ARBA" id="ARBA00023136"/>
    </source>
</evidence>
<dbReference type="InterPro" id="IPR017871">
    <property type="entry name" value="ABC_transporter-like_CS"/>
</dbReference>
<dbReference type="InterPro" id="IPR039421">
    <property type="entry name" value="Type_1_exporter"/>
</dbReference>
<keyword evidence="7" id="KW-1133">Transmembrane helix</keyword>
<evidence type="ECO:0000256" key="2">
    <source>
        <dbReference type="ARBA" id="ARBA00022448"/>
    </source>
</evidence>
<dbReference type="SUPFAM" id="SSF52540">
    <property type="entry name" value="P-loop containing nucleoside triphosphate hydrolases"/>
    <property type="match status" value="1"/>
</dbReference>
<dbReference type="SMART" id="SM00382">
    <property type="entry name" value="AAA"/>
    <property type="match status" value="1"/>
</dbReference>
<dbReference type="Gene3D" id="3.40.50.300">
    <property type="entry name" value="P-loop containing nucleotide triphosphate hydrolases"/>
    <property type="match status" value="1"/>
</dbReference>
<dbReference type="PROSITE" id="PS00211">
    <property type="entry name" value="ABC_TRANSPORTER_1"/>
    <property type="match status" value="1"/>
</dbReference>
<comment type="caution">
    <text evidence="10">The sequence shown here is derived from an EMBL/GenBank/DDBJ whole genome shotgun (WGS) entry which is preliminary data.</text>
</comment>
<dbReference type="GO" id="GO:0005524">
    <property type="term" value="F:ATP binding"/>
    <property type="evidence" value="ECO:0007669"/>
    <property type="project" value="UniProtKB-KW"/>
</dbReference>
<evidence type="ECO:0000256" key="1">
    <source>
        <dbReference type="ARBA" id="ARBA00004651"/>
    </source>
</evidence>
<proteinExistence type="predicted"/>
<comment type="subcellular location">
    <subcellularLocation>
        <location evidence="1">Cell membrane</location>
        <topology evidence="1">Multi-pass membrane protein</topology>
    </subcellularLocation>
</comment>
<dbReference type="GO" id="GO:0005886">
    <property type="term" value="C:plasma membrane"/>
    <property type="evidence" value="ECO:0007669"/>
    <property type="project" value="UniProtKB-SubCell"/>
</dbReference>
<dbReference type="Pfam" id="PF00005">
    <property type="entry name" value="ABC_tran"/>
    <property type="match status" value="1"/>
</dbReference>
<dbReference type="InterPro" id="IPR027417">
    <property type="entry name" value="P-loop_NTPase"/>
</dbReference>
<reference evidence="10 11" key="1">
    <citation type="submission" date="2020-05" db="EMBL/GenBank/DDBJ databases">
        <title>Draft Genome Sequences of Sphingomonas sp. Isolated from the International Space Station.</title>
        <authorList>
            <person name="Bijlani S."/>
            <person name="Singh N.K."/>
            <person name="Mason C.E."/>
            <person name="Wang C.C."/>
            <person name="Venkateswaran K."/>
        </authorList>
    </citation>
    <scope>NUCLEOTIDE SEQUENCE [LARGE SCALE GENOMIC DNA]</scope>
    <source>
        <strain evidence="10 11">FKI-L5-BR-P1</strain>
    </source>
</reference>
<evidence type="ECO:0000256" key="7">
    <source>
        <dbReference type="ARBA" id="ARBA00022989"/>
    </source>
</evidence>
<protein>
    <submittedName>
        <fullName evidence="10">ATP-binding cassette domain-containing protein</fullName>
    </submittedName>
</protein>
<dbReference type="FunFam" id="3.40.50.300:FF:000299">
    <property type="entry name" value="ABC transporter ATP-binding protein/permease"/>
    <property type="match status" value="1"/>
</dbReference>
<keyword evidence="3" id="KW-1003">Cell membrane</keyword>